<name>A0A4C1TBB4_EUMVA</name>
<gene>
    <name evidence="2" type="ORF">EVAR_74468_1</name>
</gene>
<evidence type="ECO:0000313" key="2">
    <source>
        <dbReference type="EMBL" id="GBP11813.1"/>
    </source>
</evidence>
<protein>
    <submittedName>
        <fullName evidence="2">Uncharacterized protein</fullName>
    </submittedName>
</protein>
<reference evidence="2 3" key="1">
    <citation type="journal article" date="2019" name="Commun. Biol.">
        <title>The bagworm genome reveals a unique fibroin gene that provides high tensile strength.</title>
        <authorList>
            <person name="Kono N."/>
            <person name="Nakamura H."/>
            <person name="Ohtoshi R."/>
            <person name="Tomita M."/>
            <person name="Numata K."/>
            <person name="Arakawa K."/>
        </authorList>
    </citation>
    <scope>NUCLEOTIDE SEQUENCE [LARGE SCALE GENOMIC DNA]</scope>
</reference>
<evidence type="ECO:0000313" key="3">
    <source>
        <dbReference type="Proteomes" id="UP000299102"/>
    </source>
</evidence>
<evidence type="ECO:0000256" key="1">
    <source>
        <dbReference type="SAM" id="MobiDB-lite"/>
    </source>
</evidence>
<feature type="region of interest" description="Disordered" evidence="1">
    <location>
        <begin position="1"/>
        <end position="22"/>
    </location>
</feature>
<dbReference type="Proteomes" id="UP000299102">
    <property type="component" value="Unassembled WGS sequence"/>
</dbReference>
<sequence>MYPDAPKSQFGSPPRPPEVNAYRRPSDVKAVTNWLKVLLLLEVTNTSILNSILDKIETVDEIDHAIGTLTKQIRTVVENSSKVVSVADNLQKLPEDI</sequence>
<accession>A0A4C1TBB4</accession>
<dbReference type="EMBL" id="BGZK01000048">
    <property type="protein sequence ID" value="GBP11813.1"/>
    <property type="molecule type" value="Genomic_DNA"/>
</dbReference>
<keyword evidence="3" id="KW-1185">Reference proteome</keyword>
<dbReference type="OrthoDB" id="6931783at2759"/>
<proteinExistence type="predicted"/>
<comment type="caution">
    <text evidence="2">The sequence shown here is derived from an EMBL/GenBank/DDBJ whole genome shotgun (WGS) entry which is preliminary data.</text>
</comment>
<organism evidence="2 3">
    <name type="scientific">Eumeta variegata</name>
    <name type="common">Bagworm moth</name>
    <name type="synonym">Eumeta japonica</name>
    <dbReference type="NCBI Taxonomy" id="151549"/>
    <lineage>
        <taxon>Eukaryota</taxon>
        <taxon>Metazoa</taxon>
        <taxon>Ecdysozoa</taxon>
        <taxon>Arthropoda</taxon>
        <taxon>Hexapoda</taxon>
        <taxon>Insecta</taxon>
        <taxon>Pterygota</taxon>
        <taxon>Neoptera</taxon>
        <taxon>Endopterygota</taxon>
        <taxon>Lepidoptera</taxon>
        <taxon>Glossata</taxon>
        <taxon>Ditrysia</taxon>
        <taxon>Tineoidea</taxon>
        <taxon>Psychidae</taxon>
        <taxon>Oiketicinae</taxon>
        <taxon>Eumeta</taxon>
    </lineage>
</organism>
<dbReference type="AlphaFoldDB" id="A0A4C1TBB4"/>